<feature type="transmembrane region" description="Helical" evidence="1">
    <location>
        <begin position="605"/>
        <end position="626"/>
    </location>
</feature>
<evidence type="ECO:0000256" key="1">
    <source>
        <dbReference type="SAM" id="Phobius"/>
    </source>
</evidence>
<proteinExistence type="predicted"/>
<dbReference type="Proteomes" id="UP000193144">
    <property type="component" value="Unassembled WGS sequence"/>
</dbReference>
<keyword evidence="1" id="KW-1133">Transmembrane helix</keyword>
<comment type="caution">
    <text evidence="2">The sequence shown here is derived from an EMBL/GenBank/DDBJ whole genome shotgun (WGS) entry which is preliminary data.</text>
</comment>
<protein>
    <submittedName>
        <fullName evidence="2">Uncharacterized protein</fullName>
    </submittedName>
</protein>
<gene>
    <name evidence="2" type="ORF">BCR34DRAFT_543101</name>
</gene>
<keyword evidence="1" id="KW-0472">Membrane</keyword>
<dbReference type="OrthoDB" id="5355526at2759"/>
<keyword evidence="3" id="KW-1185">Reference proteome</keyword>
<organism evidence="2 3">
    <name type="scientific">Clohesyomyces aquaticus</name>
    <dbReference type="NCBI Taxonomy" id="1231657"/>
    <lineage>
        <taxon>Eukaryota</taxon>
        <taxon>Fungi</taxon>
        <taxon>Dikarya</taxon>
        <taxon>Ascomycota</taxon>
        <taxon>Pezizomycotina</taxon>
        <taxon>Dothideomycetes</taxon>
        <taxon>Pleosporomycetidae</taxon>
        <taxon>Pleosporales</taxon>
        <taxon>Lindgomycetaceae</taxon>
        <taxon>Clohesyomyces</taxon>
    </lineage>
</organism>
<accession>A0A1Y1Z917</accession>
<sequence>MLGGNSTQEVTKAITSSMVPIAPLVAEEEGISMQILSYLKEEKSLNWQSLSSQADGVTFATINQRIVSLLVDFGHDLRDAAQTPAEYEACRIVQNLTSFLSVRLSAWVRPQKPRLESQILEPGQIQTGDSIMASNMNGVADAGPPIVTTTLSFEKVKGFLFEGVAAKKLRDRFIVQQNTQCDHLKEMKDILLSELEESAPESILQILQDDTEGHFQFLLCHFLEQLLSEATGRGMPGIDIAGIQDVLSKVSLLEGLMGDAWAENESSPTSDLGNKRSLFGPFDEPPTESNAFSDFVSSSGAFTQFKGMFRLYLDRVGRRKSQLFTQRWVKQVYARFNPPKLGKIRVWYTCNCGALIYDDYSELRSGGIQRLQRRLKMDEIIRKYSGGGSSSRHSHQTLSRFLALFPRFRSVSRTQGGGSLPQHQAGEATVGAGWTGNCQTHTSVSANQHRYIHCCFPYKRYAMRMDPLRVCELRSDFDLFMSIRSRFFERRASSVFSFKKPAKLEFVKFTMYQRNLVDINVAPDIPPESKKDEYEYDPMPADTIPPVGSNLLMHYFENPEEASNIPGILNYIPKRKREKLELNPVAGSATGWGLDIILGADSKKLFLGGLAGCLISIAFGVAWSIARKDVQGAFGVASFTLAMFVLTLGALDAMSV</sequence>
<keyword evidence="1" id="KW-0812">Transmembrane</keyword>
<name>A0A1Y1Z917_9PLEO</name>
<dbReference type="AlphaFoldDB" id="A0A1Y1Z917"/>
<dbReference type="EMBL" id="MCFA01000114">
    <property type="protein sequence ID" value="ORY06759.1"/>
    <property type="molecule type" value="Genomic_DNA"/>
</dbReference>
<dbReference type="STRING" id="1231657.A0A1Y1Z917"/>
<reference evidence="2 3" key="1">
    <citation type="submission" date="2016-07" db="EMBL/GenBank/DDBJ databases">
        <title>Pervasive Adenine N6-methylation of Active Genes in Fungi.</title>
        <authorList>
            <consortium name="DOE Joint Genome Institute"/>
            <person name="Mondo S.J."/>
            <person name="Dannebaum R.O."/>
            <person name="Kuo R.C."/>
            <person name="Labutti K."/>
            <person name="Haridas S."/>
            <person name="Kuo A."/>
            <person name="Salamov A."/>
            <person name="Ahrendt S.R."/>
            <person name="Lipzen A."/>
            <person name="Sullivan W."/>
            <person name="Andreopoulos W.B."/>
            <person name="Clum A."/>
            <person name="Lindquist E."/>
            <person name="Daum C."/>
            <person name="Ramamoorthy G.K."/>
            <person name="Gryganskyi A."/>
            <person name="Culley D."/>
            <person name="Magnuson J.K."/>
            <person name="James T.Y."/>
            <person name="O'Malley M.A."/>
            <person name="Stajich J.E."/>
            <person name="Spatafora J.W."/>
            <person name="Visel A."/>
            <person name="Grigoriev I.V."/>
        </authorList>
    </citation>
    <scope>NUCLEOTIDE SEQUENCE [LARGE SCALE GENOMIC DNA]</scope>
    <source>
        <strain evidence="2 3">CBS 115471</strain>
    </source>
</reference>
<feature type="transmembrane region" description="Helical" evidence="1">
    <location>
        <begin position="633"/>
        <end position="651"/>
    </location>
</feature>
<evidence type="ECO:0000313" key="3">
    <source>
        <dbReference type="Proteomes" id="UP000193144"/>
    </source>
</evidence>
<evidence type="ECO:0000313" key="2">
    <source>
        <dbReference type="EMBL" id="ORY06759.1"/>
    </source>
</evidence>